<dbReference type="InterPro" id="IPR026870">
    <property type="entry name" value="Zinc_ribbon_dom"/>
</dbReference>
<evidence type="ECO:0000313" key="4">
    <source>
        <dbReference type="Proteomes" id="UP000652427"/>
    </source>
</evidence>
<evidence type="ECO:0000313" key="3">
    <source>
        <dbReference type="EMBL" id="NVD28258.1"/>
    </source>
</evidence>
<organism evidence="3 4">
    <name type="scientific">Parasphingorhabdus flavimaris</name>
    <dbReference type="NCBI Taxonomy" id="266812"/>
    <lineage>
        <taxon>Bacteria</taxon>
        <taxon>Pseudomonadati</taxon>
        <taxon>Pseudomonadota</taxon>
        <taxon>Alphaproteobacteria</taxon>
        <taxon>Sphingomonadales</taxon>
        <taxon>Sphingomonadaceae</taxon>
        <taxon>Parasphingorhabdus</taxon>
    </lineage>
</organism>
<gene>
    <name evidence="3" type="ORF">HUO14_10115</name>
</gene>
<proteinExistence type="predicted"/>
<accession>A0ABX2N3S5</accession>
<feature type="transmembrane region" description="Helical" evidence="1">
    <location>
        <begin position="121"/>
        <end position="141"/>
    </location>
</feature>
<evidence type="ECO:0000259" key="2">
    <source>
        <dbReference type="Pfam" id="PF13240"/>
    </source>
</evidence>
<name>A0ABX2N3S5_9SPHN</name>
<sequence length="172" mass="18447">MICASCGTEVRAGDTYCANCGAALQTDAEPGPPPESDNVREPGLASGGLILIRSIFTMPIKTANLAAHELRKIAKTGAIDSDRDFPHLFWCKAMLPVVATFLSALVLLGTLGLAIAQAGIAGFFIGIFAAILAAITADWFIMIVGEYLMIKVVSARYYLQHIEEYEGESERH</sequence>
<keyword evidence="4" id="KW-1185">Reference proteome</keyword>
<reference evidence="3 4" key="1">
    <citation type="submission" date="2020-06" db="EMBL/GenBank/DDBJ databases">
        <authorList>
            <person name="Kim S.-J."/>
            <person name="Park S.-J."/>
        </authorList>
    </citation>
    <scope>NUCLEOTIDE SEQUENCE [LARGE SCALE GENOMIC DNA]</scope>
    <source>
        <strain evidence="3 4">SW-151</strain>
    </source>
</reference>
<dbReference type="RefSeq" id="WP_176279779.1">
    <property type="nucleotide sequence ID" value="NZ_JABWMH010000003.1"/>
</dbReference>
<evidence type="ECO:0000256" key="1">
    <source>
        <dbReference type="SAM" id="Phobius"/>
    </source>
</evidence>
<keyword evidence="1" id="KW-1133">Transmembrane helix</keyword>
<feature type="transmembrane region" description="Helical" evidence="1">
    <location>
        <begin position="93"/>
        <end position="115"/>
    </location>
</feature>
<dbReference type="Proteomes" id="UP000652427">
    <property type="component" value="Unassembled WGS sequence"/>
</dbReference>
<keyword evidence="1" id="KW-0812">Transmembrane</keyword>
<protein>
    <submittedName>
        <fullName evidence="3">Zinc ribbon domain-containing protein</fullName>
    </submittedName>
</protein>
<comment type="caution">
    <text evidence="3">The sequence shown here is derived from an EMBL/GenBank/DDBJ whole genome shotgun (WGS) entry which is preliminary data.</text>
</comment>
<dbReference type="EMBL" id="JABWMH010000003">
    <property type="protein sequence ID" value="NVD28258.1"/>
    <property type="molecule type" value="Genomic_DNA"/>
</dbReference>
<dbReference type="Pfam" id="PF13240">
    <property type="entry name" value="Zn_Ribbon_1"/>
    <property type="match status" value="1"/>
</dbReference>
<feature type="domain" description="Zinc-ribbon" evidence="2">
    <location>
        <begin position="3"/>
        <end position="24"/>
    </location>
</feature>
<keyword evidence="1" id="KW-0472">Membrane</keyword>